<sequence>MSAYYGIYGNAGTCGCTQCGSGWSHGRVCQSWHELIKQEYTECRRRVPVISSSVIVTIVYFVLLCIPVHKGMHVKNSVILPHTVTYFAINVWKSTANPDGADKCNLFSYRSRFCHKEYIPYKKKRCKVTFN</sequence>
<keyword evidence="3" id="KW-1185">Reference proteome</keyword>
<dbReference type="AlphaFoldDB" id="A0AAD7RR38"/>
<proteinExistence type="predicted"/>
<gene>
    <name evidence="2" type="ORF">AAFF_G00126240</name>
</gene>
<feature type="transmembrane region" description="Helical" evidence="1">
    <location>
        <begin position="47"/>
        <end position="66"/>
    </location>
</feature>
<keyword evidence="1" id="KW-0812">Transmembrane</keyword>
<comment type="caution">
    <text evidence="2">The sequence shown here is derived from an EMBL/GenBank/DDBJ whole genome shotgun (WGS) entry which is preliminary data.</text>
</comment>
<dbReference type="EMBL" id="JAINUG010000189">
    <property type="protein sequence ID" value="KAJ8388868.1"/>
    <property type="molecule type" value="Genomic_DNA"/>
</dbReference>
<keyword evidence="1" id="KW-1133">Transmembrane helix</keyword>
<dbReference type="Proteomes" id="UP001221898">
    <property type="component" value="Unassembled WGS sequence"/>
</dbReference>
<name>A0AAD7RR38_9TELE</name>
<evidence type="ECO:0000256" key="1">
    <source>
        <dbReference type="SAM" id="Phobius"/>
    </source>
</evidence>
<reference evidence="2" key="1">
    <citation type="journal article" date="2023" name="Science">
        <title>Genome structures resolve the early diversification of teleost fishes.</title>
        <authorList>
            <person name="Parey E."/>
            <person name="Louis A."/>
            <person name="Montfort J."/>
            <person name="Bouchez O."/>
            <person name="Roques C."/>
            <person name="Iampietro C."/>
            <person name="Lluch J."/>
            <person name="Castinel A."/>
            <person name="Donnadieu C."/>
            <person name="Desvignes T."/>
            <person name="Floi Bucao C."/>
            <person name="Jouanno E."/>
            <person name="Wen M."/>
            <person name="Mejri S."/>
            <person name="Dirks R."/>
            <person name="Jansen H."/>
            <person name="Henkel C."/>
            <person name="Chen W.J."/>
            <person name="Zahm M."/>
            <person name="Cabau C."/>
            <person name="Klopp C."/>
            <person name="Thompson A.W."/>
            <person name="Robinson-Rechavi M."/>
            <person name="Braasch I."/>
            <person name="Lecointre G."/>
            <person name="Bobe J."/>
            <person name="Postlethwait J.H."/>
            <person name="Berthelot C."/>
            <person name="Roest Crollius H."/>
            <person name="Guiguen Y."/>
        </authorList>
    </citation>
    <scope>NUCLEOTIDE SEQUENCE</scope>
    <source>
        <strain evidence="2">NC1722</strain>
    </source>
</reference>
<keyword evidence="1" id="KW-0472">Membrane</keyword>
<organism evidence="2 3">
    <name type="scientific">Aldrovandia affinis</name>
    <dbReference type="NCBI Taxonomy" id="143900"/>
    <lineage>
        <taxon>Eukaryota</taxon>
        <taxon>Metazoa</taxon>
        <taxon>Chordata</taxon>
        <taxon>Craniata</taxon>
        <taxon>Vertebrata</taxon>
        <taxon>Euteleostomi</taxon>
        <taxon>Actinopterygii</taxon>
        <taxon>Neopterygii</taxon>
        <taxon>Teleostei</taxon>
        <taxon>Notacanthiformes</taxon>
        <taxon>Halosauridae</taxon>
        <taxon>Aldrovandia</taxon>
    </lineage>
</organism>
<evidence type="ECO:0000313" key="3">
    <source>
        <dbReference type="Proteomes" id="UP001221898"/>
    </source>
</evidence>
<accession>A0AAD7RR38</accession>
<protein>
    <submittedName>
        <fullName evidence="2">Uncharacterized protein</fullName>
    </submittedName>
</protein>
<evidence type="ECO:0000313" key="2">
    <source>
        <dbReference type="EMBL" id="KAJ8388868.1"/>
    </source>
</evidence>